<dbReference type="PANTHER" id="PTHR43400:SF10">
    <property type="entry name" value="3-OXOSTEROID 1-DEHYDROGENASE"/>
    <property type="match status" value="1"/>
</dbReference>
<dbReference type="InterPro" id="IPR027477">
    <property type="entry name" value="Succ_DH/fumarate_Rdtase_cat_sf"/>
</dbReference>
<proteinExistence type="predicted"/>
<evidence type="ECO:0000256" key="5">
    <source>
        <dbReference type="SAM" id="MobiDB-lite"/>
    </source>
</evidence>
<dbReference type="GO" id="GO:0008202">
    <property type="term" value="P:steroid metabolic process"/>
    <property type="evidence" value="ECO:0007669"/>
    <property type="project" value="UniProtKB-ARBA"/>
</dbReference>
<dbReference type="Gene3D" id="3.50.50.60">
    <property type="entry name" value="FAD/NAD(P)-binding domain"/>
    <property type="match status" value="1"/>
</dbReference>
<evidence type="ECO:0000256" key="3">
    <source>
        <dbReference type="ARBA" id="ARBA00022827"/>
    </source>
</evidence>
<comment type="caution">
    <text evidence="7">The sequence shown here is derived from an EMBL/GenBank/DDBJ whole genome shotgun (WGS) entry which is preliminary data.</text>
</comment>
<feature type="domain" description="FAD-dependent oxidoreductase 2 FAD-binding" evidence="6">
    <location>
        <begin position="82"/>
        <end position="336"/>
    </location>
</feature>
<keyword evidence="3" id="KW-0274">FAD</keyword>
<evidence type="ECO:0000313" key="7">
    <source>
        <dbReference type="EMBL" id="MZG27281.1"/>
    </source>
</evidence>
<keyword evidence="2" id="KW-0285">Flavoprotein</keyword>
<reference evidence="7 8" key="1">
    <citation type="submission" date="2019-07" db="EMBL/GenBank/DDBJ databases">
        <title>Draft genome sequence of Adlercreutzia equolifaciens IPLA 37004, a human intestinal strain that does not produces equol from daidzein.</title>
        <authorList>
            <person name="Vazquez L."/>
            <person name="Florez A.B."/>
            <person name="Mayo B."/>
        </authorList>
    </citation>
    <scope>NUCLEOTIDE SEQUENCE [LARGE SCALE GENOMIC DNA]</scope>
    <source>
        <strain evidence="7 8">IPLA 37004</strain>
    </source>
</reference>
<feature type="compositionally biased region" description="Low complexity" evidence="5">
    <location>
        <begin position="42"/>
        <end position="59"/>
    </location>
</feature>
<dbReference type="Proteomes" id="UP000472380">
    <property type="component" value="Unassembled WGS sequence"/>
</dbReference>
<dbReference type="Pfam" id="PF00890">
    <property type="entry name" value="FAD_binding_2"/>
    <property type="match status" value="2"/>
</dbReference>
<dbReference type="InterPro" id="IPR003953">
    <property type="entry name" value="FAD-dep_OxRdtase_2_FAD-bd"/>
</dbReference>
<dbReference type="InterPro" id="IPR050315">
    <property type="entry name" value="FAD-oxidoreductase_2"/>
</dbReference>
<feature type="domain" description="FAD-dependent oxidoreductase 2 FAD-binding" evidence="6">
    <location>
        <begin position="396"/>
        <end position="533"/>
    </location>
</feature>
<protein>
    <submittedName>
        <fullName evidence="7">FAD-dependent oxidoreductase</fullName>
    </submittedName>
</protein>
<dbReference type="EMBL" id="VJNE01000002">
    <property type="protein sequence ID" value="MZG27281.1"/>
    <property type="molecule type" value="Genomic_DNA"/>
</dbReference>
<feature type="region of interest" description="Disordered" evidence="5">
    <location>
        <begin position="42"/>
        <end position="68"/>
    </location>
</feature>
<name>A0A3E2EFM4_9ACTN</name>
<evidence type="ECO:0000256" key="4">
    <source>
        <dbReference type="ARBA" id="ARBA00023002"/>
    </source>
</evidence>
<dbReference type="AlphaFoldDB" id="A0A3E2EFM4"/>
<dbReference type="InterPro" id="IPR006311">
    <property type="entry name" value="TAT_signal"/>
</dbReference>
<gene>
    <name evidence="7" type="ORF">FM068_01525</name>
</gene>
<dbReference type="PRINTS" id="PR00411">
    <property type="entry name" value="PNDRDTASEI"/>
</dbReference>
<evidence type="ECO:0000259" key="6">
    <source>
        <dbReference type="Pfam" id="PF00890"/>
    </source>
</evidence>
<evidence type="ECO:0000256" key="1">
    <source>
        <dbReference type="ARBA" id="ARBA00001974"/>
    </source>
</evidence>
<dbReference type="OrthoDB" id="9813348at2"/>
<dbReference type="SUPFAM" id="SSF51905">
    <property type="entry name" value="FAD/NAD(P)-binding domain"/>
    <property type="match status" value="1"/>
</dbReference>
<keyword evidence="4" id="KW-0560">Oxidoreductase</keyword>
<dbReference type="InterPro" id="IPR036188">
    <property type="entry name" value="FAD/NAD-bd_sf"/>
</dbReference>
<dbReference type="SUPFAM" id="SSF56425">
    <property type="entry name" value="Succinate dehydrogenase/fumarate reductase flavoprotein, catalytic domain"/>
    <property type="match status" value="1"/>
</dbReference>
<dbReference type="STRING" id="1384484.AEQU_1437"/>
<dbReference type="GO" id="GO:0033765">
    <property type="term" value="F:steroid dehydrogenase activity, acting on the CH-CH group of donors"/>
    <property type="evidence" value="ECO:0007669"/>
    <property type="project" value="UniProtKB-ARBA"/>
</dbReference>
<dbReference type="PROSITE" id="PS51318">
    <property type="entry name" value="TAT"/>
    <property type="match status" value="1"/>
</dbReference>
<accession>A0A3E2EFM4</accession>
<evidence type="ECO:0000313" key="8">
    <source>
        <dbReference type="Proteomes" id="UP000472380"/>
    </source>
</evidence>
<evidence type="ECO:0000256" key="2">
    <source>
        <dbReference type="ARBA" id="ARBA00022630"/>
    </source>
</evidence>
<dbReference type="Gene3D" id="3.90.700.10">
    <property type="entry name" value="Succinate dehydrogenase/fumarate reductase flavoprotein, catalytic domain"/>
    <property type="match status" value="1"/>
</dbReference>
<comment type="cofactor">
    <cofactor evidence="1">
        <name>FAD</name>
        <dbReference type="ChEBI" id="CHEBI:57692"/>
    </cofactor>
</comment>
<dbReference type="PANTHER" id="PTHR43400">
    <property type="entry name" value="FUMARATE REDUCTASE"/>
    <property type="match status" value="1"/>
</dbReference>
<sequence>MSTMHETRNDTALSRRGFFKAAALGGAGLAGAAMVGGCAAPSPSSAGAATSDDGLAATGEPSFLTAPTPIDASEITETIDTDVLVIGSGIAGAVTASSCTEHGLKVLLVEKAEAPRNIGLDYGLVNPSIMAEKDIEPVDVYEVARDHMEKSCHRCRGDKVYRFMTESGAAGDWYLEKARGYGFVPEVIAMKSNSDHFKNYVHVVELWPDEGTVTDDGDWYAATKAMIANLQQEVVDGGGEYRNLTEAVQLLTEDGRVTGAVCKGKDGYLQVNTAKGVVLAAGDYAADPEMLDYYTAWDFDSFDPDFFINESTGTGDGHKIGLWAGAAMQPGPHPLMTFMAYAYSYLRVNNLGQRYVNEDTGYTGGGNAQLIQPAGASWAIWDDKWREELPAQMPYAGGMSWDQDGRRIQDPWTPEGEEELAFSWEIESGLLVQADSLEELAGAMGLAPEATDTFLATVKRYNELVDAGDTDFGKRPELMAKIEQPPFYGLRMNVELGVSVGGLTTNADSECLTAAGEVIPGLYAVGNNAGGLFGIDYNEVTIPGISLGRCVTFGWLLGQHLAK</sequence>
<organism evidence="7 8">
    <name type="scientific">Adlercreutzia equolifaciens</name>
    <dbReference type="NCBI Taxonomy" id="446660"/>
    <lineage>
        <taxon>Bacteria</taxon>
        <taxon>Bacillati</taxon>
        <taxon>Actinomycetota</taxon>
        <taxon>Coriobacteriia</taxon>
        <taxon>Eggerthellales</taxon>
        <taxon>Eggerthellaceae</taxon>
        <taxon>Adlercreutzia</taxon>
    </lineage>
</organism>